<protein>
    <submittedName>
        <fullName evidence="1">Uncharacterized protein</fullName>
    </submittedName>
</protein>
<keyword evidence="2" id="KW-1185">Reference proteome</keyword>
<accession>A0A8X6SS78</accession>
<sequence>MDEDSNHLRREEREAILREKKKSFVCEELAELLYERIRRRTQFRNTAQSVASTEEMKRLDQCLEDSMKHMGYLYEVLKIFQPIGERNTVSFSKRIDQERISTLSKKIAQGNLTASCKRLISWFLLFKATELDRKIFPVRHPKF</sequence>
<organism evidence="1 2">
    <name type="scientific">Trichonephila clavipes</name>
    <name type="common">Golden silk orbweaver</name>
    <name type="synonym">Nephila clavipes</name>
    <dbReference type="NCBI Taxonomy" id="2585209"/>
    <lineage>
        <taxon>Eukaryota</taxon>
        <taxon>Metazoa</taxon>
        <taxon>Ecdysozoa</taxon>
        <taxon>Arthropoda</taxon>
        <taxon>Chelicerata</taxon>
        <taxon>Arachnida</taxon>
        <taxon>Araneae</taxon>
        <taxon>Araneomorphae</taxon>
        <taxon>Entelegynae</taxon>
        <taxon>Araneoidea</taxon>
        <taxon>Nephilidae</taxon>
        <taxon>Trichonephila</taxon>
    </lineage>
</organism>
<evidence type="ECO:0000313" key="2">
    <source>
        <dbReference type="Proteomes" id="UP000887159"/>
    </source>
</evidence>
<dbReference type="EMBL" id="BMAU01021322">
    <property type="protein sequence ID" value="GFY13476.1"/>
    <property type="molecule type" value="Genomic_DNA"/>
</dbReference>
<evidence type="ECO:0000313" key="1">
    <source>
        <dbReference type="EMBL" id="GFY13476.1"/>
    </source>
</evidence>
<proteinExistence type="predicted"/>
<gene>
    <name evidence="1" type="ORF">TNCV_1803471</name>
</gene>
<name>A0A8X6SS78_TRICX</name>
<dbReference type="AlphaFoldDB" id="A0A8X6SS78"/>
<reference evidence="1" key="1">
    <citation type="submission" date="2020-08" db="EMBL/GenBank/DDBJ databases">
        <title>Multicomponent nature underlies the extraordinary mechanical properties of spider dragline silk.</title>
        <authorList>
            <person name="Kono N."/>
            <person name="Nakamura H."/>
            <person name="Mori M."/>
            <person name="Yoshida Y."/>
            <person name="Ohtoshi R."/>
            <person name="Malay A.D."/>
            <person name="Moran D.A.P."/>
            <person name="Tomita M."/>
            <person name="Numata K."/>
            <person name="Arakawa K."/>
        </authorList>
    </citation>
    <scope>NUCLEOTIDE SEQUENCE</scope>
</reference>
<dbReference type="Proteomes" id="UP000887159">
    <property type="component" value="Unassembled WGS sequence"/>
</dbReference>
<comment type="caution">
    <text evidence="1">The sequence shown here is derived from an EMBL/GenBank/DDBJ whole genome shotgun (WGS) entry which is preliminary data.</text>
</comment>